<dbReference type="SMART" id="SM01381">
    <property type="entry name" value="7TM_GPCR_Srsx"/>
    <property type="match status" value="1"/>
</dbReference>
<feature type="transmembrane region" description="Helical" evidence="6">
    <location>
        <begin position="210"/>
        <end position="237"/>
    </location>
</feature>
<dbReference type="InterPro" id="IPR000276">
    <property type="entry name" value="GPCR_Rhodpsn"/>
</dbReference>
<protein>
    <submittedName>
        <fullName evidence="9">Sex peptide receptor-like</fullName>
    </submittedName>
</protein>
<dbReference type="PRINTS" id="PR00237">
    <property type="entry name" value="GPCRRHODOPSN"/>
</dbReference>
<dbReference type="OrthoDB" id="5864054at2759"/>
<proteinExistence type="inferred from homology"/>
<dbReference type="PROSITE" id="PS50262">
    <property type="entry name" value="G_PROTEIN_RECEP_F1_2"/>
    <property type="match status" value="1"/>
</dbReference>
<accession>A0A6J2XYA4</accession>
<dbReference type="PANTHER" id="PTHR46273">
    <property type="entry name" value="MYOSUPPRESSIN RECEPTOR 1, ISOFORM B-RELATED"/>
    <property type="match status" value="1"/>
</dbReference>
<dbReference type="InParanoid" id="A0A6J2XYA4"/>
<dbReference type="Proteomes" id="UP000504635">
    <property type="component" value="Unplaced"/>
</dbReference>
<dbReference type="FunCoup" id="A0A6J2XYA4">
    <property type="interactions" value="64"/>
</dbReference>
<feature type="transmembrane region" description="Helical" evidence="6">
    <location>
        <begin position="54"/>
        <end position="75"/>
    </location>
</feature>
<evidence type="ECO:0000256" key="1">
    <source>
        <dbReference type="ARBA" id="ARBA00004370"/>
    </source>
</evidence>
<feature type="domain" description="G-protein coupled receptors family 1 profile" evidence="7">
    <location>
        <begin position="35"/>
        <end position="332"/>
    </location>
</feature>
<evidence type="ECO:0000313" key="9">
    <source>
        <dbReference type="RefSeq" id="XP_030756061.1"/>
    </source>
</evidence>
<dbReference type="SUPFAM" id="SSF81321">
    <property type="entry name" value="Family A G protein-coupled receptor-like"/>
    <property type="match status" value="1"/>
</dbReference>
<keyword evidence="8" id="KW-1185">Reference proteome</keyword>
<evidence type="ECO:0000256" key="6">
    <source>
        <dbReference type="SAM" id="Phobius"/>
    </source>
</evidence>
<dbReference type="InterPro" id="IPR053219">
    <property type="entry name" value="GPCR_Dmsr-1"/>
</dbReference>
<keyword evidence="4 6" id="KW-1133">Transmembrane helix</keyword>
<feature type="transmembrane region" description="Helical" evidence="6">
    <location>
        <begin position="310"/>
        <end position="334"/>
    </location>
</feature>
<dbReference type="Pfam" id="PF10324">
    <property type="entry name" value="7TM_GPCR_Srw"/>
    <property type="match status" value="1"/>
</dbReference>
<dbReference type="InterPro" id="IPR019427">
    <property type="entry name" value="7TM_GPCR_serpentine_rcpt_Srw"/>
</dbReference>
<feature type="transmembrane region" description="Helical" evidence="6">
    <location>
        <begin position="276"/>
        <end position="298"/>
    </location>
</feature>
<evidence type="ECO:0000256" key="3">
    <source>
        <dbReference type="ARBA" id="ARBA00022692"/>
    </source>
</evidence>
<feature type="transmembrane region" description="Helical" evidence="6">
    <location>
        <begin position="95"/>
        <end position="121"/>
    </location>
</feature>
<gene>
    <name evidence="9" type="primary">LOC115882259</name>
</gene>
<sequence length="377" mass="43700">MRNYTYCDLEDFRKNYKENIHGYLSLTVCILGSIANIFNICVLKTKHMRSATNLILTGLAVADLLVMLQYIPFTIHRNLHSLPVRYTHYSYCWAVFYKFHSLFTLILHFIACSLTVILAVWRYAFVSQVHASEIFTDKKKTSVVVLLTYLICPVICIPMFSTLEIMKHQQTCDLYGVIVNKEDKHKYNQSLLKNETIFFVHPNDPYFVSIWIYSLLLKLGPCVLLTILSCKIIAVLVETRRRRLMLLSSSNRGDIDGKTGSIQLYKESQSDRTTRMLLAVLFLFLLTEFPQAIVGQISAMYGNVFLEECYAALGDVMDIVALINSSINFILYCTMSRQFRETFKELFHVHYFVQWIHPQSRQISMEETRGDTKMSTV</sequence>
<dbReference type="CDD" id="cd14978">
    <property type="entry name" value="7tmA_FMRFamide_R-like"/>
    <property type="match status" value="1"/>
</dbReference>
<dbReference type="GO" id="GO:0005886">
    <property type="term" value="C:plasma membrane"/>
    <property type="evidence" value="ECO:0007669"/>
    <property type="project" value="TreeGrafter"/>
</dbReference>
<keyword evidence="5 6" id="KW-0472">Membrane</keyword>
<dbReference type="GeneID" id="115882259"/>
<dbReference type="PANTHER" id="PTHR46273:SF4">
    <property type="entry name" value="AT19640P"/>
    <property type="match status" value="1"/>
</dbReference>
<feature type="transmembrane region" description="Helical" evidence="6">
    <location>
        <begin position="142"/>
        <end position="160"/>
    </location>
</feature>
<evidence type="ECO:0000259" key="7">
    <source>
        <dbReference type="PROSITE" id="PS50262"/>
    </source>
</evidence>
<evidence type="ECO:0000256" key="5">
    <source>
        <dbReference type="ARBA" id="ARBA00023136"/>
    </source>
</evidence>
<reference evidence="9" key="1">
    <citation type="submission" date="2025-08" db="UniProtKB">
        <authorList>
            <consortium name="RefSeq"/>
        </authorList>
    </citation>
    <scope>IDENTIFICATION</scope>
    <source>
        <tissue evidence="9">Gonads</tissue>
    </source>
</reference>
<dbReference type="GO" id="GO:0008528">
    <property type="term" value="F:G protein-coupled peptide receptor activity"/>
    <property type="evidence" value="ECO:0007669"/>
    <property type="project" value="InterPro"/>
</dbReference>
<organism evidence="8 9">
    <name type="scientific">Sitophilus oryzae</name>
    <name type="common">Rice weevil</name>
    <name type="synonym">Curculio oryzae</name>
    <dbReference type="NCBI Taxonomy" id="7048"/>
    <lineage>
        <taxon>Eukaryota</taxon>
        <taxon>Metazoa</taxon>
        <taxon>Ecdysozoa</taxon>
        <taxon>Arthropoda</taxon>
        <taxon>Hexapoda</taxon>
        <taxon>Insecta</taxon>
        <taxon>Pterygota</taxon>
        <taxon>Neoptera</taxon>
        <taxon>Endopterygota</taxon>
        <taxon>Coleoptera</taxon>
        <taxon>Polyphaga</taxon>
        <taxon>Cucujiformia</taxon>
        <taxon>Curculionidae</taxon>
        <taxon>Dryophthorinae</taxon>
        <taxon>Sitophilus</taxon>
    </lineage>
</organism>
<evidence type="ECO:0000256" key="2">
    <source>
        <dbReference type="ARBA" id="ARBA00010663"/>
    </source>
</evidence>
<name>A0A6J2XYA4_SITOR</name>
<comment type="similarity">
    <text evidence="2">Belongs to the G-protein coupled receptor 1 family.</text>
</comment>
<dbReference type="Gene3D" id="1.20.1070.10">
    <property type="entry name" value="Rhodopsin 7-helix transmembrane proteins"/>
    <property type="match status" value="1"/>
</dbReference>
<dbReference type="AlphaFoldDB" id="A0A6J2XYA4"/>
<dbReference type="InterPro" id="IPR017452">
    <property type="entry name" value="GPCR_Rhodpsn_7TM"/>
</dbReference>
<evidence type="ECO:0000256" key="4">
    <source>
        <dbReference type="ARBA" id="ARBA00022989"/>
    </source>
</evidence>
<keyword evidence="3 6" id="KW-0812">Transmembrane</keyword>
<dbReference type="KEGG" id="soy:115882259"/>
<dbReference type="RefSeq" id="XP_030756061.1">
    <property type="nucleotide sequence ID" value="XM_030900201.1"/>
</dbReference>
<evidence type="ECO:0000313" key="8">
    <source>
        <dbReference type="Proteomes" id="UP000504635"/>
    </source>
</evidence>
<feature type="transmembrane region" description="Helical" evidence="6">
    <location>
        <begin position="20"/>
        <end position="42"/>
    </location>
</feature>
<comment type="subcellular location">
    <subcellularLocation>
        <location evidence="1">Membrane</location>
    </subcellularLocation>
</comment>